<name>E3KMH8_PUCGT</name>
<proteinExistence type="predicted"/>
<dbReference type="KEGG" id="pgr:PGTG_11859"/>
<feature type="region of interest" description="Disordered" evidence="1">
    <location>
        <begin position="48"/>
        <end position="167"/>
    </location>
</feature>
<dbReference type="EMBL" id="DS178295">
    <property type="protein sequence ID" value="EFP85503.1"/>
    <property type="molecule type" value="Genomic_DNA"/>
</dbReference>
<dbReference type="Proteomes" id="UP000008783">
    <property type="component" value="Unassembled WGS sequence"/>
</dbReference>
<dbReference type="AlphaFoldDB" id="E3KMH8"/>
<accession>E3KMH8</accession>
<evidence type="ECO:0000313" key="3">
    <source>
        <dbReference type="Proteomes" id="UP000008783"/>
    </source>
</evidence>
<feature type="compositionally biased region" description="Polar residues" evidence="1">
    <location>
        <begin position="139"/>
        <end position="152"/>
    </location>
</feature>
<keyword evidence="3" id="KW-1185">Reference proteome</keyword>
<dbReference type="OrthoDB" id="10583774at2759"/>
<dbReference type="InParanoid" id="E3KMH8"/>
<feature type="compositionally biased region" description="Low complexity" evidence="1">
    <location>
        <begin position="99"/>
        <end position="119"/>
    </location>
</feature>
<evidence type="ECO:0000313" key="2">
    <source>
        <dbReference type="EMBL" id="EFP85503.1"/>
    </source>
</evidence>
<organism evidence="2 3">
    <name type="scientific">Puccinia graminis f. sp. tritici (strain CRL 75-36-700-3 / race SCCL)</name>
    <name type="common">Black stem rust fungus</name>
    <dbReference type="NCBI Taxonomy" id="418459"/>
    <lineage>
        <taxon>Eukaryota</taxon>
        <taxon>Fungi</taxon>
        <taxon>Dikarya</taxon>
        <taxon>Basidiomycota</taxon>
        <taxon>Pucciniomycotina</taxon>
        <taxon>Pucciniomycetes</taxon>
        <taxon>Pucciniales</taxon>
        <taxon>Pucciniaceae</taxon>
        <taxon>Puccinia</taxon>
    </lineage>
</organism>
<reference key="1">
    <citation type="submission" date="2007-01" db="EMBL/GenBank/DDBJ databases">
        <title>The Genome Sequence of Puccinia graminis f. sp. tritici Strain CRL 75-36-700-3.</title>
        <authorList>
            <consortium name="The Broad Institute Genome Sequencing Platform"/>
            <person name="Birren B."/>
            <person name="Lander E."/>
            <person name="Galagan J."/>
            <person name="Nusbaum C."/>
            <person name="Devon K."/>
            <person name="Cuomo C."/>
            <person name="Jaffe D."/>
            <person name="Butler J."/>
            <person name="Alvarez P."/>
            <person name="Gnerre S."/>
            <person name="Grabherr M."/>
            <person name="Mauceli E."/>
            <person name="Brockman W."/>
            <person name="Young S."/>
            <person name="LaButti K."/>
            <person name="Sykes S."/>
            <person name="DeCaprio D."/>
            <person name="Crawford M."/>
            <person name="Koehrsen M."/>
            <person name="Engels R."/>
            <person name="Montgomery P."/>
            <person name="Pearson M."/>
            <person name="Howarth C."/>
            <person name="Larson L."/>
            <person name="White J."/>
            <person name="Zeng Q."/>
            <person name="Kodira C."/>
            <person name="Yandava C."/>
            <person name="Alvarado L."/>
            <person name="O'Leary S."/>
            <person name="Szabo L."/>
            <person name="Dean R."/>
            <person name="Schein J."/>
        </authorList>
    </citation>
    <scope>NUCLEOTIDE SEQUENCE</scope>
    <source>
        <strain>CRL 75-36-700-3</strain>
    </source>
</reference>
<sequence>MVQFLFHHARCYFLRLRKRVLRQQAILLAWPPHTCDDSVIQSRISDWSKQADGPPFPWDKRPISLTRTGHPWPLHSFDNTVNQPQTSDGSRQADAHTQRGASTRAAAPPGRGASRPRPGVSDPFLANLPGVPSRARATALSTRQATAIQPTGNEADPQGAWPQLQCI</sequence>
<evidence type="ECO:0000256" key="1">
    <source>
        <dbReference type="SAM" id="MobiDB-lite"/>
    </source>
</evidence>
<dbReference type="RefSeq" id="XP_003329922.1">
    <property type="nucleotide sequence ID" value="XM_003329874.1"/>
</dbReference>
<dbReference type="VEuPathDB" id="FungiDB:PGTG_11859"/>
<dbReference type="HOGENOM" id="CLU_1595359_0_0_1"/>
<protein>
    <submittedName>
        <fullName evidence="2">Uncharacterized protein</fullName>
    </submittedName>
</protein>
<feature type="compositionally biased region" description="Polar residues" evidence="1">
    <location>
        <begin position="77"/>
        <end position="90"/>
    </location>
</feature>
<gene>
    <name evidence="2" type="ORF">PGTG_11859</name>
</gene>
<reference evidence="3" key="2">
    <citation type="journal article" date="2011" name="Proc. Natl. Acad. Sci. U.S.A.">
        <title>Obligate biotrophy features unraveled by the genomic analysis of rust fungi.</title>
        <authorList>
            <person name="Duplessis S."/>
            <person name="Cuomo C.A."/>
            <person name="Lin Y.-C."/>
            <person name="Aerts A."/>
            <person name="Tisserant E."/>
            <person name="Veneault-Fourrey C."/>
            <person name="Joly D.L."/>
            <person name="Hacquard S."/>
            <person name="Amselem J."/>
            <person name="Cantarel B.L."/>
            <person name="Chiu R."/>
            <person name="Coutinho P.M."/>
            <person name="Feau N."/>
            <person name="Field M."/>
            <person name="Frey P."/>
            <person name="Gelhaye E."/>
            <person name="Goldberg J."/>
            <person name="Grabherr M.G."/>
            <person name="Kodira C.D."/>
            <person name="Kohler A."/>
            <person name="Kuees U."/>
            <person name="Lindquist E.A."/>
            <person name="Lucas S.M."/>
            <person name="Mago R."/>
            <person name="Mauceli E."/>
            <person name="Morin E."/>
            <person name="Murat C."/>
            <person name="Pangilinan J.L."/>
            <person name="Park R."/>
            <person name="Pearson M."/>
            <person name="Quesneville H."/>
            <person name="Rouhier N."/>
            <person name="Sakthikumar S."/>
            <person name="Salamov A.A."/>
            <person name="Schmutz J."/>
            <person name="Selles B."/>
            <person name="Shapiro H."/>
            <person name="Tanguay P."/>
            <person name="Tuskan G.A."/>
            <person name="Henrissat B."/>
            <person name="Van de Peer Y."/>
            <person name="Rouze P."/>
            <person name="Ellis J.G."/>
            <person name="Dodds P.N."/>
            <person name="Schein J.E."/>
            <person name="Zhong S."/>
            <person name="Hamelin R.C."/>
            <person name="Grigoriev I.V."/>
            <person name="Szabo L.J."/>
            <person name="Martin F."/>
        </authorList>
    </citation>
    <scope>NUCLEOTIDE SEQUENCE [LARGE SCALE GENOMIC DNA]</scope>
    <source>
        <strain evidence="3">CRL 75-36-700-3 / race SCCL</strain>
    </source>
</reference>
<dbReference type="GeneID" id="10544055"/>